<comment type="caution">
    <text evidence="4">The sequence shown here is derived from an EMBL/GenBank/DDBJ whole genome shotgun (WGS) entry which is preliminary data.</text>
</comment>
<evidence type="ECO:0008006" key="6">
    <source>
        <dbReference type="Google" id="ProtNLM"/>
    </source>
</evidence>
<dbReference type="Pfam" id="PF00183">
    <property type="entry name" value="HSP90"/>
    <property type="match status" value="1"/>
</dbReference>
<proteinExistence type="inferred from homology"/>
<dbReference type="Proteomes" id="UP000287651">
    <property type="component" value="Unassembled WGS sequence"/>
</dbReference>
<dbReference type="InterPro" id="IPR037196">
    <property type="entry name" value="HSP90_C"/>
</dbReference>
<dbReference type="GO" id="GO:0005524">
    <property type="term" value="F:ATP binding"/>
    <property type="evidence" value="ECO:0007669"/>
    <property type="project" value="InterPro"/>
</dbReference>
<dbReference type="InterPro" id="IPR001404">
    <property type="entry name" value="Hsp90_fam"/>
</dbReference>
<feature type="region of interest" description="Disordered" evidence="3">
    <location>
        <begin position="77"/>
        <end position="115"/>
    </location>
</feature>
<sequence>MILVFCRLMKAQTLGNTSSLEFMKGRRVFEINPEHPIIKDLNVKLLLSKLSHPDDPEAQKAVDLLYDTALISSGFTDIDDGDAATAPPPHRTSLRSSEAYKQQPKKDESEALSRV</sequence>
<reference evidence="4 5" key="1">
    <citation type="journal article" date="2014" name="Agronomy (Basel)">
        <title>A Draft Genome Sequence for Ensete ventricosum, the Drought-Tolerant Tree Against Hunger.</title>
        <authorList>
            <person name="Harrison J."/>
            <person name="Moore K.A."/>
            <person name="Paszkiewicz K."/>
            <person name="Jones T."/>
            <person name="Grant M."/>
            <person name="Ambacheew D."/>
            <person name="Muzemil S."/>
            <person name="Studholme D.J."/>
        </authorList>
    </citation>
    <scope>NUCLEOTIDE SEQUENCE [LARGE SCALE GENOMIC DNA]</scope>
</reference>
<comment type="similarity">
    <text evidence="1">Belongs to the heat shock protein 90 family.</text>
</comment>
<dbReference type="SUPFAM" id="SSF110942">
    <property type="entry name" value="HSP90 C-terminal domain"/>
    <property type="match status" value="1"/>
</dbReference>
<dbReference type="EMBL" id="AMZH03009953">
    <property type="protein sequence ID" value="RRT55726.1"/>
    <property type="molecule type" value="Genomic_DNA"/>
</dbReference>
<name>A0A426YVH4_ENSVE</name>
<gene>
    <name evidence="4" type="ORF">B296_00048249</name>
</gene>
<feature type="compositionally biased region" description="Basic and acidic residues" evidence="3">
    <location>
        <begin position="104"/>
        <end position="115"/>
    </location>
</feature>
<organism evidence="4 5">
    <name type="scientific">Ensete ventricosum</name>
    <name type="common">Abyssinian banana</name>
    <name type="synonym">Musa ensete</name>
    <dbReference type="NCBI Taxonomy" id="4639"/>
    <lineage>
        <taxon>Eukaryota</taxon>
        <taxon>Viridiplantae</taxon>
        <taxon>Streptophyta</taxon>
        <taxon>Embryophyta</taxon>
        <taxon>Tracheophyta</taxon>
        <taxon>Spermatophyta</taxon>
        <taxon>Magnoliopsida</taxon>
        <taxon>Liliopsida</taxon>
        <taxon>Zingiberales</taxon>
        <taxon>Musaceae</taxon>
        <taxon>Ensete</taxon>
    </lineage>
</organism>
<dbReference type="GO" id="GO:0016887">
    <property type="term" value="F:ATP hydrolysis activity"/>
    <property type="evidence" value="ECO:0007669"/>
    <property type="project" value="InterPro"/>
</dbReference>
<dbReference type="GO" id="GO:0140662">
    <property type="term" value="F:ATP-dependent protein folding chaperone"/>
    <property type="evidence" value="ECO:0007669"/>
    <property type="project" value="InterPro"/>
</dbReference>
<evidence type="ECO:0000256" key="3">
    <source>
        <dbReference type="SAM" id="MobiDB-lite"/>
    </source>
</evidence>
<evidence type="ECO:0000313" key="4">
    <source>
        <dbReference type="EMBL" id="RRT55726.1"/>
    </source>
</evidence>
<dbReference type="Gene3D" id="1.20.120.790">
    <property type="entry name" value="Heat shock protein 90, C-terminal domain"/>
    <property type="match status" value="1"/>
</dbReference>
<evidence type="ECO:0000313" key="5">
    <source>
        <dbReference type="Proteomes" id="UP000287651"/>
    </source>
</evidence>
<dbReference type="GO" id="GO:0051082">
    <property type="term" value="F:unfolded protein binding"/>
    <property type="evidence" value="ECO:0007669"/>
    <property type="project" value="InterPro"/>
</dbReference>
<dbReference type="AlphaFoldDB" id="A0A426YVH4"/>
<accession>A0A426YVH4</accession>
<evidence type="ECO:0000256" key="1">
    <source>
        <dbReference type="ARBA" id="ARBA00008239"/>
    </source>
</evidence>
<protein>
    <recommendedName>
        <fullName evidence="6">Endoplasmin</fullName>
    </recommendedName>
</protein>
<evidence type="ECO:0000256" key="2">
    <source>
        <dbReference type="ARBA" id="ARBA00023186"/>
    </source>
</evidence>
<keyword evidence="2" id="KW-0143">Chaperone</keyword>
<dbReference type="PANTHER" id="PTHR11528">
    <property type="entry name" value="HEAT SHOCK PROTEIN 90 FAMILY MEMBER"/>
    <property type="match status" value="1"/>
</dbReference>